<dbReference type="RefSeq" id="WP_040413678.1">
    <property type="nucleotide sequence ID" value="NZ_BJYV01000015.1"/>
</dbReference>
<accession>A0A512CE32</accession>
<dbReference type="InterPro" id="IPR042257">
    <property type="entry name" value="DGOK_C"/>
</dbReference>
<proteinExistence type="predicted"/>
<name>A0A512CE32_9BACT</name>
<dbReference type="GO" id="GO:0034194">
    <property type="term" value="P:D-galactonate catabolic process"/>
    <property type="evidence" value="ECO:0007669"/>
    <property type="project" value="InterPro"/>
</dbReference>
<dbReference type="Proteomes" id="UP000321301">
    <property type="component" value="Unassembled WGS sequence"/>
</dbReference>
<dbReference type="Gene3D" id="3.30.420.310">
    <property type="entry name" value="2-keto-3-deoxy-galactonokinase, C-terminal domain"/>
    <property type="match status" value="1"/>
</dbReference>
<evidence type="ECO:0000313" key="1">
    <source>
        <dbReference type="EMBL" id="GEO22446.1"/>
    </source>
</evidence>
<dbReference type="EMBL" id="BJYV01000015">
    <property type="protein sequence ID" value="GEO22446.1"/>
    <property type="molecule type" value="Genomic_DNA"/>
</dbReference>
<dbReference type="GO" id="GO:0008671">
    <property type="term" value="F:2-dehydro-3-deoxygalactonokinase activity"/>
    <property type="evidence" value="ECO:0007669"/>
    <property type="project" value="InterPro"/>
</dbReference>
<comment type="caution">
    <text evidence="1">The sequence shown here is derived from an EMBL/GenBank/DDBJ whole genome shotgun (WGS) entry which is preliminary data.</text>
</comment>
<keyword evidence="1" id="KW-0808">Transferase</keyword>
<protein>
    <submittedName>
        <fullName evidence="1">2-dehydro-3-deoxygalactonokinase</fullName>
    </submittedName>
</protein>
<dbReference type="Gene3D" id="3.30.420.300">
    <property type="entry name" value="2-keto-3-deoxy-galactonokinase, substrate binding domain"/>
    <property type="match status" value="1"/>
</dbReference>
<dbReference type="Pfam" id="PF05035">
    <property type="entry name" value="DGOK"/>
    <property type="match status" value="1"/>
</dbReference>
<keyword evidence="2" id="KW-1185">Reference proteome</keyword>
<sequence>MMRFLSCDWGTSSFRLRLVNLEDATINGEYVNEIGIQTTYQSFIENGNGISRESFYFGILRDEIKSMGDSLNVNLDGMLVVCSGMASSSIGIKELPYANLPLDTLGTSMNLEYFPSSEGFNHPLLLLSGVKSADNVMRGEETQLIGVVRQLEDFDGNGVFILPGTHSKHIWVNNNQMTGFKTYMTGEVFHLMANKSILSKSVTFNSSENEKFKAVFTEGIKVGAENALLSVLFNTRTNELFGRYSKEENFHYLSGLLIGNELTNLVQEKEANIYLCSEGKLHPNYVMGMETLGLKAKVLPNQWVSQSVIHGQIQVLNQNINNEKNIFLGSF</sequence>
<evidence type="ECO:0000313" key="2">
    <source>
        <dbReference type="Proteomes" id="UP000321301"/>
    </source>
</evidence>
<organism evidence="1 2">
    <name type="scientific">Cyclobacterium qasimii</name>
    <dbReference type="NCBI Taxonomy" id="1350429"/>
    <lineage>
        <taxon>Bacteria</taxon>
        <taxon>Pseudomonadati</taxon>
        <taxon>Bacteroidota</taxon>
        <taxon>Cytophagia</taxon>
        <taxon>Cytophagales</taxon>
        <taxon>Cyclobacteriaceae</taxon>
        <taxon>Cyclobacterium</taxon>
    </lineage>
</organism>
<dbReference type="AlphaFoldDB" id="A0A512CE32"/>
<reference evidence="1 2" key="1">
    <citation type="submission" date="2019-07" db="EMBL/GenBank/DDBJ databases">
        <title>Whole genome shotgun sequence of Cyclobacterium qasimii NBRC 106168.</title>
        <authorList>
            <person name="Hosoyama A."/>
            <person name="Uohara A."/>
            <person name="Ohji S."/>
            <person name="Ichikawa N."/>
        </authorList>
    </citation>
    <scope>NUCLEOTIDE SEQUENCE [LARGE SCALE GENOMIC DNA]</scope>
    <source>
        <strain evidence="1 2">NBRC 106168</strain>
    </source>
</reference>
<keyword evidence="1" id="KW-0418">Kinase</keyword>
<dbReference type="InterPro" id="IPR007729">
    <property type="entry name" value="DGOK"/>
</dbReference>
<dbReference type="InterPro" id="IPR042258">
    <property type="entry name" value="DGOK_N"/>
</dbReference>
<dbReference type="CDD" id="cd24012">
    <property type="entry name" value="ASKHA_NBD_KDGal-kinase"/>
    <property type="match status" value="1"/>
</dbReference>
<gene>
    <name evidence="1" type="ORF">CQA01_29800</name>
</gene>